<dbReference type="EMBL" id="CP019344">
    <property type="protein sequence ID" value="ARN77932.1"/>
    <property type="molecule type" value="Genomic_DNA"/>
</dbReference>
<sequence>MVVFLILSTVQRTKDNTAMNDVTAFLITFFMITVLTGFVFALLSIRDGHSTKKAFAFIVNVVLFLFLGFYVLQNLVAI</sequence>
<feature type="transmembrane region" description="Helical" evidence="1">
    <location>
        <begin position="55"/>
        <end position="72"/>
    </location>
</feature>
<gene>
    <name evidence="2" type="ORF">BST97_07935</name>
</gene>
<evidence type="ECO:0000256" key="1">
    <source>
        <dbReference type="SAM" id="Phobius"/>
    </source>
</evidence>
<keyword evidence="1" id="KW-1133">Transmembrane helix</keyword>
<protein>
    <submittedName>
        <fullName evidence="2">Uncharacterized protein</fullName>
    </submittedName>
</protein>
<dbReference type="STRING" id="331648.BST97_07935"/>
<keyword evidence="3" id="KW-1185">Reference proteome</keyword>
<keyword evidence="1" id="KW-0472">Membrane</keyword>
<name>A0A1W6MK39_9FLAO</name>
<dbReference type="Proteomes" id="UP000193431">
    <property type="component" value="Chromosome"/>
</dbReference>
<evidence type="ECO:0000313" key="2">
    <source>
        <dbReference type="EMBL" id="ARN77932.1"/>
    </source>
</evidence>
<organism evidence="2 3">
    <name type="scientific">Nonlabens spongiae</name>
    <dbReference type="NCBI Taxonomy" id="331648"/>
    <lineage>
        <taxon>Bacteria</taxon>
        <taxon>Pseudomonadati</taxon>
        <taxon>Bacteroidota</taxon>
        <taxon>Flavobacteriia</taxon>
        <taxon>Flavobacteriales</taxon>
        <taxon>Flavobacteriaceae</taxon>
        <taxon>Nonlabens</taxon>
    </lineage>
</organism>
<accession>A0A1W6MK39</accession>
<evidence type="ECO:0000313" key="3">
    <source>
        <dbReference type="Proteomes" id="UP000193431"/>
    </source>
</evidence>
<proteinExistence type="predicted"/>
<dbReference type="AlphaFoldDB" id="A0A1W6MK39"/>
<reference evidence="2 3" key="1">
    <citation type="submission" date="2016-11" db="EMBL/GenBank/DDBJ databases">
        <title>Trade-off between light-utilization and light-protection in marine flavobacteria.</title>
        <authorList>
            <person name="Kumagai Y."/>
        </authorList>
    </citation>
    <scope>NUCLEOTIDE SEQUENCE [LARGE SCALE GENOMIC DNA]</scope>
    <source>
        <strain evidence="2 3">JCM 13191</strain>
    </source>
</reference>
<keyword evidence="1" id="KW-0812">Transmembrane</keyword>
<feature type="transmembrane region" description="Helical" evidence="1">
    <location>
        <begin position="22"/>
        <end position="43"/>
    </location>
</feature>